<dbReference type="AlphaFoldDB" id="A0A381V5V5"/>
<sequence length="72" mass="7758">MDVTGGDISGTTYPDYAEIEAVVGNNLDALFTVTGMFEPGLDFDQGNIAVSLYNENYGTIAVNMQISIKFID</sequence>
<proteinExistence type="predicted"/>
<organism evidence="1">
    <name type="scientific">marine metagenome</name>
    <dbReference type="NCBI Taxonomy" id="408172"/>
    <lineage>
        <taxon>unclassified sequences</taxon>
        <taxon>metagenomes</taxon>
        <taxon>ecological metagenomes</taxon>
    </lineage>
</organism>
<reference evidence="1" key="1">
    <citation type="submission" date="2018-05" db="EMBL/GenBank/DDBJ databases">
        <authorList>
            <person name="Lanie J.A."/>
            <person name="Ng W.-L."/>
            <person name="Kazmierczak K.M."/>
            <person name="Andrzejewski T.M."/>
            <person name="Davidsen T.M."/>
            <person name="Wayne K.J."/>
            <person name="Tettelin H."/>
            <person name="Glass J.I."/>
            <person name="Rusch D."/>
            <person name="Podicherti R."/>
            <person name="Tsui H.-C.T."/>
            <person name="Winkler M.E."/>
        </authorList>
    </citation>
    <scope>NUCLEOTIDE SEQUENCE</scope>
</reference>
<accession>A0A381V5V5</accession>
<gene>
    <name evidence="1" type="ORF">METZ01_LOCUS88599</name>
</gene>
<evidence type="ECO:0000313" key="1">
    <source>
        <dbReference type="EMBL" id="SVA35745.1"/>
    </source>
</evidence>
<dbReference type="EMBL" id="UINC01007937">
    <property type="protein sequence ID" value="SVA35745.1"/>
    <property type="molecule type" value="Genomic_DNA"/>
</dbReference>
<protein>
    <submittedName>
        <fullName evidence="1">Uncharacterized protein</fullName>
    </submittedName>
</protein>
<name>A0A381V5V5_9ZZZZ</name>